<dbReference type="InterPro" id="IPR027417">
    <property type="entry name" value="P-loop_NTPase"/>
</dbReference>
<proteinExistence type="inferred from homology"/>
<evidence type="ECO:0000313" key="6">
    <source>
        <dbReference type="EMBL" id="SDP74796.1"/>
    </source>
</evidence>
<evidence type="ECO:0000256" key="1">
    <source>
        <dbReference type="ARBA" id="ARBA00005417"/>
    </source>
</evidence>
<dbReference type="Gene3D" id="3.40.50.300">
    <property type="entry name" value="P-loop containing nucleotide triphosphate hydrolases"/>
    <property type="match status" value="1"/>
</dbReference>
<dbReference type="InterPro" id="IPR003439">
    <property type="entry name" value="ABC_transporter-like_ATP-bd"/>
</dbReference>
<evidence type="ECO:0000313" key="7">
    <source>
        <dbReference type="Proteomes" id="UP000199497"/>
    </source>
</evidence>
<dbReference type="GO" id="GO:0005524">
    <property type="term" value="F:ATP binding"/>
    <property type="evidence" value="ECO:0007669"/>
    <property type="project" value="UniProtKB-KW"/>
</dbReference>
<feature type="domain" description="ABC transporter" evidence="5">
    <location>
        <begin position="2"/>
        <end position="229"/>
    </location>
</feature>
<dbReference type="Proteomes" id="UP000199497">
    <property type="component" value="Unassembled WGS sequence"/>
</dbReference>
<gene>
    <name evidence="6" type="ORF">SAMN04487905_10887</name>
</gene>
<dbReference type="STRING" id="405564.SAMN04487905_10887"/>
<evidence type="ECO:0000256" key="3">
    <source>
        <dbReference type="ARBA" id="ARBA00022741"/>
    </source>
</evidence>
<keyword evidence="2" id="KW-0813">Transport</keyword>
<reference evidence="7" key="1">
    <citation type="submission" date="2016-10" db="EMBL/GenBank/DDBJ databases">
        <authorList>
            <person name="Varghese N."/>
            <person name="Submissions S."/>
        </authorList>
    </citation>
    <scope>NUCLEOTIDE SEQUENCE [LARGE SCALE GENOMIC DNA]</scope>
    <source>
        <strain evidence="7">DSM 46732</strain>
    </source>
</reference>
<evidence type="ECO:0000256" key="2">
    <source>
        <dbReference type="ARBA" id="ARBA00022448"/>
    </source>
</evidence>
<dbReference type="PROSITE" id="PS50893">
    <property type="entry name" value="ABC_TRANSPORTER_2"/>
    <property type="match status" value="1"/>
</dbReference>
<dbReference type="SUPFAM" id="SSF52540">
    <property type="entry name" value="P-loop containing nucleoside triphosphate hydrolases"/>
    <property type="match status" value="1"/>
</dbReference>
<evidence type="ECO:0000259" key="5">
    <source>
        <dbReference type="PROSITE" id="PS50893"/>
    </source>
</evidence>
<dbReference type="SMART" id="SM00382">
    <property type="entry name" value="AAA"/>
    <property type="match status" value="1"/>
</dbReference>
<dbReference type="AlphaFoldDB" id="A0A1H0V9N5"/>
<dbReference type="RefSeq" id="WP_092602205.1">
    <property type="nucleotide sequence ID" value="NZ_FNJR01000008.1"/>
</dbReference>
<sequence length="309" mass="34032">MLALEHLRKSYGTRPVLHDVSLPVERGEILGFVGGNGAGKTTSMRIVLGVTEADSGRVLLDGEPVDDGIRSRMGYMPEERGLYDTMRVEHQLRFFAELRGLTRGDARRAAAYWLEVLGLSQRRQSRLQELSLGNQQRVQLAAALVHAPDTLVLDEPFSGLDPLAVDVMSRVLREEADRGVPVIFSSHQLDLVERVCDRVAVLRQGSLLAHGTVAELTDEAQPRYLVRSDADSRLWSAELDSAARDTLEPAPDGGVIVSLAGTPEGPDHLADAVRRHGSLLELRPWRPSLFEIYRSVVDPHPADQEESTA</sequence>
<keyword evidence="3" id="KW-0547">Nucleotide-binding</keyword>
<dbReference type="PROSITE" id="PS00211">
    <property type="entry name" value="ABC_TRANSPORTER_1"/>
    <property type="match status" value="1"/>
</dbReference>
<dbReference type="GO" id="GO:0016887">
    <property type="term" value="F:ATP hydrolysis activity"/>
    <property type="evidence" value="ECO:0007669"/>
    <property type="project" value="InterPro"/>
</dbReference>
<accession>A0A1H0V9N5</accession>
<evidence type="ECO:0000256" key="4">
    <source>
        <dbReference type="ARBA" id="ARBA00022840"/>
    </source>
</evidence>
<dbReference type="PANTHER" id="PTHR43335:SF4">
    <property type="entry name" value="ABC TRANSPORTER, ATP-BINDING PROTEIN"/>
    <property type="match status" value="1"/>
</dbReference>
<dbReference type="InterPro" id="IPR017871">
    <property type="entry name" value="ABC_transporter-like_CS"/>
</dbReference>
<keyword evidence="4 6" id="KW-0067">ATP-binding</keyword>
<organism evidence="6 7">
    <name type="scientific">Actinopolyspora xinjiangensis</name>
    <dbReference type="NCBI Taxonomy" id="405564"/>
    <lineage>
        <taxon>Bacteria</taxon>
        <taxon>Bacillati</taxon>
        <taxon>Actinomycetota</taxon>
        <taxon>Actinomycetes</taxon>
        <taxon>Actinopolysporales</taxon>
        <taxon>Actinopolysporaceae</taxon>
        <taxon>Actinopolyspora</taxon>
    </lineage>
</organism>
<protein>
    <submittedName>
        <fullName evidence="6">ABC-2 type transport system ATP-binding protein</fullName>
    </submittedName>
</protein>
<dbReference type="PANTHER" id="PTHR43335">
    <property type="entry name" value="ABC TRANSPORTER, ATP-BINDING PROTEIN"/>
    <property type="match status" value="1"/>
</dbReference>
<keyword evidence="7" id="KW-1185">Reference proteome</keyword>
<dbReference type="EMBL" id="FNJR01000008">
    <property type="protein sequence ID" value="SDP74796.1"/>
    <property type="molecule type" value="Genomic_DNA"/>
</dbReference>
<comment type="similarity">
    <text evidence="1">Belongs to the ABC transporter superfamily.</text>
</comment>
<dbReference type="OrthoDB" id="9804819at2"/>
<dbReference type="InterPro" id="IPR003593">
    <property type="entry name" value="AAA+_ATPase"/>
</dbReference>
<dbReference type="Pfam" id="PF00005">
    <property type="entry name" value="ABC_tran"/>
    <property type="match status" value="1"/>
</dbReference>
<name>A0A1H0V9N5_9ACTN</name>